<gene>
    <name evidence="6" type="ORF">Glove_420g28</name>
</gene>
<dbReference type="InterPro" id="IPR011009">
    <property type="entry name" value="Kinase-like_dom_sf"/>
</dbReference>
<keyword evidence="4" id="KW-0067">ATP-binding</keyword>
<dbReference type="AlphaFoldDB" id="A0A397GXR1"/>
<evidence type="ECO:0000313" key="6">
    <source>
        <dbReference type="EMBL" id="RHZ55109.1"/>
    </source>
</evidence>
<evidence type="ECO:0000256" key="2">
    <source>
        <dbReference type="ARBA" id="ARBA00022741"/>
    </source>
</evidence>
<sequence length="429" mass="50146">MLKVCPECNKEYKEHWCQPCYSSRFKNDFDKWTSGNDIIDKFIQDTQLDADYWKVIEWIPYDKFQDIKQIAKGGNGTIYYAMWVEGCICNWDIENQQWERHDQFEVVLKKFDGIVDINDDFLNEMIILLKTNGIAASSVGFYGITKNPETHEYMLVLHYYEGGSLRNYLNNNFNSINWGNKLAHLKDLAYKFSKIHKLDIVHRDFHPGNILKDSSSIKISDFGLSKLITENINNSKKNTISGVLPYIAPEVLIGEEYTKAADIYSFALVAYELITGIPPYHDVSHDKDLAFNICNGLRPKIPFSTPKLITRMIMRCWDARITHRPTFEDLKKDLNKYYWEYHENKNNNDHGITIQIKQAEELTKNRTTTIIPMNYKTHPQAIYTSRLLNFSNLPKPKNDENFEKELEELTESFYQINVFEGDDLSTSNL</sequence>
<proteinExistence type="predicted"/>
<evidence type="ECO:0000256" key="4">
    <source>
        <dbReference type="ARBA" id="ARBA00022840"/>
    </source>
</evidence>
<dbReference type="InterPro" id="IPR001245">
    <property type="entry name" value="Ser-Thr/Tyr_kinase_cat_dom"/>
</dbReference>
<feature type="domain" description="Protein kinase" evidence="5">
    <location>
        <begin position="64"/>
        <end position="338"/>
    </location>
</feature>
<dbReference type="EMBL" id="PQFF01000372">
    <property type="protein sequence ID" value="RHZ55109.1"/>
    <property type="molecule type" value="Genomic_DNA"/>
</dbReference>
<keyword evidence="2" id="KW-0547">Nucleotide-binding</keyword>
<name>A0A397GXR1_9GLOM</name>
<evidence type="ECO:0000256" key="3">
    <source>
        <dbReference type="ARBA" id="ARBA00022777"/>
    </source>
</evidence>
<dbReference type="PROSITE" id="PS50011">
    <property type="entry name" value="PROTEIN_KINASE_DOM"/>
    <property type="match status" value="1"/>
</dbReference>
<dbReference type="OrthoDB" id="302535at2759"/>
<keyword evidence="1" id="KW-0808">Transferase</keyword>
<keyword evidence="7" id="KW-1185">Reference proteome</keyword>
<dbReference type="PANTHER" id="PTHR44329">
    <property type="entry name" value="SERINE/THREONINE-PROTEIN KINASE TNNI3K-RELATED"/>
    <property type="match status" value="1"/>
</dbReference>
<dbReference type="InterPro" id="IPR051681">
    <property type="entry name" value="Ser/Thr_Kinases-Pseudokinases"/>
</dbReference>
<evidence type="ECO:0000256" key="1">
    <source>
        <dbReference type="ARBA" id="ARBA00022679"/>
    </source>
</evidence>
<dbReference type="Proteomes" id="UP000266861">
    <property type="component" value="Unassembled WGS sequence"/>
</dbReference>
<evidence type="ECO:0000259" key="5">
    <source>
        <dbReference type="PROSITE" id="PS50011"/>
    </source>
</evidence>
<dbReference type="PANTHER" id="PTHR44329:SF288">
    <property type="entry name" value="MITOGEN-ACTIVATED PROTEIN KINASE KINASE KINASE 20"/>
    <property type="match status" value="1"/>
</dbReference>
<dbReference type="InterPro" id="IPR000719">
    <property type="entry name" value="Prot_kinase_dom"/>
</dbReference>
<comment type="caution">
    <text evidence="6">The sequence shown here is derived from an EMBL/GenBank/DDBJ whole genome shotgun (WGS) entry which is preliminary data.</text>
</comment>
<dbReference type="Gene3D" id="1.10.510.10">
    <property type="entry name" value="Transferase(Phosphotransferase) domain 1"/>
    <property type="match status" value="1"/>
</dbReference>
<evidence type="ECO:0000313" key="7">
    <source>
        <dbReference type="Proteomes" id="UP000266861"/>
    </source>
</evidence>
<dbReference type="STRING" id="1348612.A0A397GXR1"/>
<keyword evidence="3" id="KW-0418">Kinase</keyword>
<dbReference type="SUPFAM" id="SSF56112">
    <property type="entry name" value="Protein kinase-like (PK-like)"/>
    <property type="match status" value="1"/>
</dbReference>
<dbReference type="GO" id="GO:0004674">
    <property type="term" value="F:protein serine/threonine kinase activity"/>
    <property type="evidence" value="ECO:0007669"/>
    <property type="project" value="TreeGrafter"/>
</dbReference>
<reference evidence="6 7" key="1">
    <citation type="submission" date="2018-08" db="EMBL/GenBank/DDBJ databases">
        <title>Genome and evolution of the arbuscular mycorrhizal fungus Diversispora epigaea (formerly Glomus versiforme) and its bacterial endosymbionts.</title>
        <authorList>
            <person name="Sun X."/>
            <person name="Fei Z."/>
            <person name="Harrison M."/>
        </authorList>
    </citation>
    <scope>NUCLEOTIDE SEQUENCE [LARGE SCALE GENOMIC DNA]</scope>
    <source>
        <strain evidence="6 7">IT104</strain>
    </source>
</reference>
<dbReference type="Pfam" id="PF07714">
    <property type="entry name" value="PK_Tyr_Ser-Thr"/>
    <property type="match status" value="1"/>
</dbReference>
<dbReference type="GO" id="GO:0005524">
    <property type="term" value="F:ATP binding"/>
    <property type="evidence" value="ECO:0007669"/>
    <property type="project" value="UniProtKB-KW"/>
</dbReference>
<accession>A0A397GXR1</accession>
<protein>
    <recommendedName>
        <fullName evidence="5">Protein kinase domain-containing protein</fullName>
    </recommendedName>
</protein>
<organism evidence="6 7">
    <name type="scientific">Diversispora epigaea</name>
    <dbReference type="NCBI Taxonomy" id="1348612"/>
    <lineage>
        <taxon>Eukaryota</taxon>
        <taxon>Fungi</taxon>
        <taxon>Fungi incertae sedis</taxon>
        <taxon>Mucoromycota</taxon>
        <taxon>Glomeromycotina</taxon>
        <taxon>Glomeromycetes</taxon>
        <taxon>Diversisporales</taxon>
        <taxon>Diversisporaceae</taxon>
        <taxon>Diversispora</taxon>
    </lineage>
</organism>